<comment type="caution">
    <text evidence="1">The sequence shown here is derived from an EMBL/GenBank/DDBJ whole genome shotgun (WGS) entry which is preliminary data.</text>
</comment>
<organism evidence="1 2">
    <name type="scientific">Litoreibacter roseus</name>
    <dbReference type="NCBI Taxonomy" id="2601869"/>
    <lineage>
        <taxon>Bacteria</taxon>
        <taxon>Pseudomonadati</taxon>
        <taxon>Pseudomonadota</taxon>
        <taxon>Alphaproteobacteria</taxon>
        <taxon>Rhodobacterales</taxon>
        <taxon>Roseobacteraceae</taxon>
        <taxon>Litoreibacter</taxon>
    </lineage>
</organism>
<dbReference type="PROSITE" id="PS51257">
    <property type="entry name" value="PROKAR_LIPOPROTEIN"/>
    <property type="match status" value="1"/>
</dbReference>
<evidence type="ECO:0008006" key="3">
    <source>
        <dbReference type="Google" id="ProtNLM"/>
    </source>
</evidence>
<proteinExistence type="predicted"/>
<name>A0A6N6JLP0_9RHOB</name>
<protein>
    <recommendedName>
        <fullName evidence="3">Lipoprotein</fullName>
    </recommendedName>
</protein>
<dbReference type="EMBL" id="BLJE01000007">
    <property type="protein sequence ID" value="GFE66995.1"/>
    <property type="molecule type" value="Genomic_DNA"/>
</dbReference>
<keyword evidence="2" id="KW-1185">Reference proteome</keyword>
<dbReference type="OrthoDB" id="7877197at2"/>
<evidence type="ECO:0000313" key="1">
    <source>
        <dbReference type="EMBL" id="GFE66995.1"/>
    </source>
</evidence>
<accession>A0A6N6JLP0</accession>
<reference evidence="1 2" key="1">
    <citation type="submission" date="2019-12" db="EMBL/GenBank/DDBJ databases">
        <title>Litoreibacter badius sp. nov., a novel bacteriochlorophyll a-containing bacterium in the genus Litoreibacter.</title>
        <authorList>
            <person name="Kanamuro M."/>
            <person name="Takabe Y."/>
            <person name="Mori K."/>
            <person name="Takaichi S."/>
            <person name="Hanada S."/>
        </authorList>
    </citation>
    <scope>NUCLEOTIDE SEQUENCE [LARGE SCALE GENOMIC DNA]</scope>
    <source>
        <strain evidence="1 2">K6</strain>
    </source>
</reference>
<dbReference type="AlphaFoldDB" id="A0A6N6JLP0"/>
<evidence type="ECO:0000313" key="2">
    <source>
        <dbReference type="Proteomes" id="UP000436822"/>
    </source>
</evidence>
<dbReference type="Proteomes" id="UP000436822">
    <property type="component" value="Unassembled WGS sequence"/>
</dbReference>
<gene>
    <name evidence="1" type="ORF">KIN_40690</name>
</gene>
<sequence length="244" mass="25311">MKKVSITVGLCILMMGCAERSLLEKEGEVLSFSQVNSNSNLKTIGEHSALLSVAYREAALEASGGQDIAAILTYLAAATFVGGAVGGASDTALANRALIGVSSTSVAGRTVSEDTIQGIYVAAKRMNCVSTTSRMGGFLLDGTSAATIGMARAATFGAIEEIKIITREALVREVADFTQIRDDLLAGATLSEEQGAGLERLASLKVMQPADLVLLNQYLNLLDNCLGASENVTSVEPITEEGSG</sequence>
<dbReference type="RefSeq" id="WP_159810560.1">
    <property type="nucleotide sequence ID" value="NZ_BLJE01000007.1"/>
</dbReference>